<feature type="domain" description="Inositol polyphosphate-related phosphatase" evidence="5">
    <location>
        <begin position="2"/>
        <end position="504"/>
    </location>
</feature>
<dbReference type="WBParaSite" id="Minc3s00101g04587">
    <property type="protein sequence ID" value="Minc3s00101g04587"/>
    <property type="gene ID" value="Minc3s00101g04587"/>
</dbReference>
<protein>
    <recommendedName>
        <fullName evidence="1">inositol-polyphosphate 5-phosphatase</fullName>
        <ecNumber evidence="1">3.1.3.56</ecNumber>
    </recommendedName>
</protein>
<dbReference type="GO" id="GO:0004445">
    <property type="term" value="F:inositol-polyphosphate 5-phosphatase activity"/>
    <property type="evidence" value="ECO:0007669"/>
    <property type="project" value="UniProtKB-EC"/>
</dbReference>
<proteinExistence type="inferred from homology"/>
<reference evidence="7" key="1">
    <citation type="submission" date="2022-11" db="UniProtKB">
        <authorList>
            <consortium name="WormBaseParasite"/>
        </authorList>
    </citation>
    <scope>IDENTIFICATION</scope>
</reference>
<evidence type="ECO:0000313" key="6">
    <source>
        <dbReference type="Proteomes" id="UP000887563"/>
    </source>
</evidence>
<dbReference type="AlphaFoldDB" id="A0A914KSP9"/>
<evidence type="ECO:0000256" key="4">
    <source>
        <dbReference type="SAM" id="MobiDB-lite"/>
    </source>
</evidence>
<dbReference type="InterPro" id="IPR000300">
    <property type="entry name" value="IPPc"/>
</dbReference>
<dbReference type="Proteomes" id="UP000887563">
    <property type="component" value="Unplaced"/>
</dbReference>
<feature type="compositionally biased region" description="Low complexity" evidence="4">
    <location>
        <begin position="320"/>
        <end position="330"/>
    </location>
</feature>
<dbReference type="Pfam" id="PF22669">
    <property type="entry name" value="Exo_endo_phos2"/>
    <property type="match status" value="1"/>
</dbReference>
<keyword evidence="6" id="KW-1185">Reference proteome</keyword>
<dbReference type="InterPro" id="IPR039737">
    <property type="entry name" value="INPP5A"/>
</dbReference>
<evidence type="ECO:0000256" key="2">
    <source>
        <dbReference type="ARBA" id="ARBA00022801"/>
    </source>
</evidence>
<feature type="region of interest" description="Disordered" evidence="4">
    <location>
        <begin position="315"/>
        <end position="339"/>
    </location>
</feature>
<evidence type="ECO:0000259" key="5">
    <source>
        <dbReference type="SMART" id="SM00128"/>
    </source>
</evidence>
<accession>A0A914KSP9</accession>
<sequence>MIQHKILFLTSNVGSLFENKGGCRKYWLNQITKEIILNCPSFVALHLQESGGKNYKLNAKEMPVLVDELQKRLASEGYVISRCFLDIQCELIEEFTALSSLFFIHESAVKLVQQFNFKQRKFIPISDSKYSQLILTSGLNRSGFVRKEKFSRDFWPSFRFGRKGFLHTRWKFDEKIFDLINIHLFHDESNLNLLEEHLLSELQKSFFISLRKNPTLYSNNRKNAFNYVLQKFEKFNGGTIEGASNLFVFGDFNFRLDFASFVKKLTRQTNDRQILLCPPIVEQQTNSRSSTTSTSDLSTLDEEEISLLEQSTNSKNQFLSSSTDPSASSSETDELRTSCDDMDELNETNFCLNTSTRRRNSIIEYYKPLMRSYLSPFDGQRGNVSWVLRVGRKRFEYFDEKWLLSEWKVYREDDCELNEFPLKELFLQFPPTYPWSEEPGNHNTLMKTRAPAWCDRILFNDNACNLLNHLNNDSLNCNKFYRSFAMDDCIGDHKPVLLLFSLSSN</sequence>
<evidence type="ECO:0000256" key="1">
    <source>
        <dbReference type="ARBA" id="ARBA00012997"/>
    </source>
</evidence>
<dbReference type="PANTHER" id="PTHR12997">
    <property type="entry name" value="TYPE I INOSITOL-1,4,5-TRISPHOSPHATE 5-PHOSPHATASE"/>
    <property type="match status" value="1"/>
</dbReference>
<dbReference type="Gene3D" id="3.60.10.10">
    <property type="entry name" value="Endonuclease/exonuclease/phosphatase"/>
    <property type="match status" value="2"/>
</dbReference>
<comment type="similarity">
    <text evidence="3">Belongs to the inositol 1,4,5-trisphosphate 5-phosphatase type I family.</text>
</comment>
<keyword evidence="2" id="KW-0378">Hydrolase</keyword>
<dbReference type="InterPro" id="IPR036691">
    <property type="entry name" value="Endo/exonu/phosph_ase_sf"/>
</dbReference>
<dbReference type="SMART" id="SM00128">
    <property type="entry name" value="IPPc"/>
    <property type="match status" value="1"/>
</dbReference>
<evidence type="ECO:0000313" key="7">
    <source>
        <dbReference type="WBParaSite" id="Minc3s00101g04587"/>
    </source>
</evidence>
<dbReference type="PANTHER" id="PTHR12997:SF2">
    <property type="entry name" value="INOSITOL POLYPHOSPHATE-5-PHOSPHATASE A"/>
    <property type="match status" value="1"/>
</dbReference>
<dbReference type="GO" id="GO:0046856">
    <property type="term" value="P:phosphatidylinositol dephosphorylation"/>
    <property type="evidence" value="ECO:0007669"/>
    <property type="project" value="InterPro"/>
</dbReference>
<dbReference type="EC" id="3.1.3.56" evidence="1"/>
<name>A0A914KSP9_MELIC</name>
<organism evidence="6 7">
    <name type="scientific">Meloidogyne incognita</name>
    <name type="common">Southern root-knot nematode worm</name>
    <name type="synonym">Oxyuris incognita</name>
    <dbReference type="NCBI Taxonomy" id="6306"/>
    <lineage>
        <taxon>Eukaryota</taxon>
        <taxon>Metazoa</taxon>
        <taxon>Ecdysozoa</taxon>
        <taxon>Nematoda</taxon>
        <taxon>Chromadorea</taxon>
        <taxon>Rhabditida</taxon>
        <taxon>Tylenchina</taxon>
        <taxon>Tylenchomorpha</taxon>
        <taxon>Tylenchoidea</taxon>
        <taxon>Meloidogynidae</taxon>
        <taxon>Meloidogyninae</taxon>
        <taxon>Meloidogyne</taxon>
        <taxon>Meloidogyne incognita group</taxon>
    </lineage>
</organism>
<dbReference type="SUPFAM" id="SSF56219">
    <property type="entry name" value="DNase I-like"/>
    <property type="match status" value="1"/>
</dbReference>
<evidence type="ECO:0000256" key="3">
    <source>
        <dbReference type="ARBA" id="ARBA00023599"/>
    </source>
</evidence>